<sequence length="169" mass="19971">MPTHFQQHNLTKYSSEENKEHPREQKHQQNGSKIIIILNGKLQHQRLYQKHVSGTRKKPRYNPSNSCWKNREFIIGTKDNTESTFDNLTTELEFSYDCLATINVVYESLRHAYSNSKCNIEQQGNDTRLCDMEKELLIAYDDLNLQINHLEKNIIKMEQRLTQLKSMQS</sequence>
<keyword evidence="4" id="KW-1185">Reference proteome</keyword>
<evidence type="ECO:0000313" key="4">
    <source>
        <dbReference type="Proteomes" id="UP000054107"/>
    </source>
</evidence>
<protein>
    <submittedName>
        <fullName evidence="3">Uncharacterized protein</fullName>
    </submittedName>
</protein>
<feature type="region of interest" description="Disordered" evidence="2">
    <location>
        <begin position="1"/>
        <end position="31"/>
    </location>
</feature>
<accession>A0A0B7NEH5</accession>
<evidence type="ECO:0000256" key="2">
    <source>
        <dbReference type="SAM" id="MobiDB-lite"/>
    </source>
</evidence>
<dbReference type="EMBL" id="LN729571">
    <property type="protein sequence ID" value="CEP13351.1"/>
    <property type="molecule type" value="Genomic_DNA"/>
</dbReference>
<feature type="compositionally biased region" description="Polar residues" evidence="2">
    <location>
        <begin position="1"/>
        <end position="13"/>
    </location>
</feature>
<feature type="compositionally biased region" description="Basic and acidic residues" evidence="2">
    <location>
        <begin position="14"/>
        <end position="27"/>
    </location>
</feature>
<dbReference type="OrthoDB" id="2286748at2759"/>
<gene>
    <name evidence="3" type="primary">PARPA_07412.1 scaffold 27610</name>
</gene>
<reference evidence="3 4" key="1">
    <citation type="submission" date="2014-09" db="EMBL/GenBank/DDBJ databases">
        <authorList>
            <person name="Ellenberger Sabrina"/>
        </authorList>
    </citation>
    <scope>NUCLEOTIDE SEQUENCE [LARGE SCALE GENOMIC DNA]</scope>
    <source>
        <strain evidence="3 4">CBS 412.66</strain>
    </source>
</reference>
<keyword evidence="1" id="KW-0175">Coiled coil</keyword>
<name>A0A0B7NEH5_9FUNG</name>
<evidence type="ECO:0000256" key="1">
    <source>
        <dbReference type="SAM" id="Coils"/>
    </source>
</evidence>
<feature type="coiled-coil region" evidence="1">
    <location>
        <begin position="133"/>
        <end position="167"/>
    </location>
</feature>
<evidence type="ECO:0000313" key="3">
    <source>
        <dbReference type="EMBL" id="CEP13351.1"/>
    </source>
</evidence>
<proteinExistence type="predicted"/>
<dbReference type="AlphaFoldDB" id="A0A0B7NEH5"/>
<dbReference type="Proteomes" id="UP000054107">
    <property type="component" value="Unassembled WGS sequence"/>
</dbReference>
<organism evidence="3 4">
    <name type="scientific">Parasitella parasitica</name>
    <dbReference type="NCBI Taxonomy" id="35722"/>
    <lineage>
        <taxon>Eukaryota</taxon>
        <taxon>Fungi</taxon>
        <taxon>Fungi incertae sedis</taxon>
        <taxon>Mucoromycota</taxon>
        <taxon>Mucoromycotina</taxon>
        <taxon>Mucoromycetes</taxon>
        <taxon>Mucorales</taxon>
        <taxon>Mucorineae</taxon>
        <taxon>Mucoraceae</taxon>
        <taxon>Parasitella</taxon>
    </lineage>
</organism>